<dbReference type="PANTHER" id="PTHR12483">
    <property type="entry name" value="SOLUTE CARRIER FAMILY 31 COPPER TRANSPORTERS"/>
    <property type="match status" value="1"/>
</dbReference>
<feature type="transmembrane region" description="Helical" evidence="6">
    <location>
        <begin position="158"/>
        <end position="178"/>
    </location>
</feature>
<evidence type="ECO:0000256" key="6">
    <source>
        <dbReference type="RuleBase" id="RU367022"/>
    </source>
</evidence>
<keyword evidence="6" id="KW-0186">Copper</keyword>
<comment type="similarity">
    <text evidence="1 6">Belongs to the copper transporter (Ctr) (TC 1.A.56) family. SLC31A subfamily.</text>
</comment>
<dbReference type="EMBL" id="LEKV01002335">
    <property type="protein sequence ID" value="KVI03643.1"/>
    <property type="molecule type" value="Genomic_DNA"/>
</dbReference>
<comment type="caution">
    <text evidence="6">Lacks conserved residue(s) required for the propagation of feature annotation.</text>
</comment>
<feature type="transmembrane region" description="Helical" evidence="6">
    <location>
        <begin position="95"/>
        <end position="115"/>
    </location>
</feature>
<gene>
    <name evidence="7" type="ORF">Ccrd_018056</name>
</gene>
<feature type="transmembrane region" description="Helical" evidence="6">
    <location>
        <begin position="12"/>
        <end position="37"/>
    </location>
</feature>
<dbReference type="InterPro" id="IPR007274">
    <property type="entry name" value="Cop_transporter"/>
</dbReference>
<evidence type="ECO:0000256" key="1">
    <source>
        <dbReference type="ARBA" id="ARBA00006921"/>
    </source>
</evidence>
<keyword evidence="8" id="KW-1185">Reference proteome</keyword>
<comment type="subcellular location">
    <subcellularLocation>
        <location evidence="6">Membrane</location>
        <topology evidence="6">Multi-pass membrane protein</topology>
    </subcellularLocation>
</comment>
<keyword evidence="4 6" id="KW-1133">Transmembrane helix</keyword>
<evidence type="ECO:0000256" key="3">
    <source>
        <dbReference type="ARBA" id="ARBA00022796"/>
    </source>
</evidence>
<proteinExistence type="inferred from homology"/>
<keyword evidence="6" id="KW-0406">Ion transport</keyword>
<dbReference type="PANTHER" id="PTHR12483:SF24">
    <property type="entry name" value="COPPER TRANSPORTER 2-RELATED"/>
    <property type="match status" value="1"/>
</dbReference>
<keyword evidence="3 6" id="KW-0187">Copper transport</keyword>
<dbReference type="Gramene" id="KVI03643">
    <property type="protein sequence ID" value="KVI03643"/>
    <property type="gene ID" value="Ccrd_018056"/>
</dbReference>
<protein>
    <recommendedName>
        <fullName evidence="6">Copper transport protein</fullName>
    </recommendedName>
</protein>
<dbReference type="AlphaFoldDB" id="A0A118K232"/>
<comment type="caution">
    <text evidence="7">The sequence shown here is derived from an EMBL/GenBank/DDBJ whole genome shotgun (WGS) entry which is preliminary data.</text>
</comment>
<evidence type="ECO:0000256" key="5">
    <source>
        <dbReference type="ARBA" id="ARBA00023136"/>
    </source>
</evidence>
<dbReference type="GO" id="GO:0005886">
    <property type="term" value="C:plasma membrane"/>
    <property type="evidence" value="ECO:0007669"/>
    <property type="project" value="TreeGrafter"/>
</dbReference>
<reference evidence="7 8" key="1">
    <citation type="journal article" date="2016" name="Sci. Rep.">
        <title>The genome sequence of the outbreeding globe artichoke constructed de novo incorporating a phase-aware low-pass sequencing strategy of F1 progeny.</title>
        <authorList>
            <person name="Scaglione D."/>
            <person name="Reyes-Chin-Wo S."/>
            <person name="Acquadro A."/>
            <person name="Froenicke L."/>
            <person name="Portis E."/>
            <person name="Beitel C."/>
            <person name="Tirone M."/>
            <person name="Mauro R."/>
            <person name="Lo Monaco A."/>
            <person name="Mauromicale G."/>
            <person name="Faccioli P."/>
            <person name="Cattivelli L."/>
            <person name="Rieseberg L."/>
            <person name="Michelmore R."/>
            <person name="Lanteri S."/>
        </authorList>
    </citation>
    <scope>NUCLEOTIDE SEQUENCE [LARGE SCALE GENOMIC DNA]</scope>
    <source>
        <strain evidence="7">2C</strain>
    </source>
</reference>
<dbReference type="Proteomes" id="UP000243975">
    <property type="component" value="Unassembled WGS sequence"/>
</dbReference>
<name>A0A118K232_CYNCS</name>
<feature type="transmembrane region" description="Helical" evidence="6">
    <location>
        <begin position="127"/>
        <end position="152"/>
    </location>
</feature>
<keyword evidence="2 6" id="KW-0812">Transmembrane</keyword>
<sequence length="198" mass="21144">MRTVLHTLRVVFSYSVMLAVMSFNVGVLLVAVLGHAIGNEDHMNGMEDMGPPPVTATGASPTGMGGGMHHMMHMTFFWGKNGEILFPGWPGSSSGMYVLVLFFVFILAFLVEFLSHSDIARKGSGPVAVGLIQTLVHTLRAGLAYLVMLAVMSFNGGVFLVAVVGHAVGFLVFGSWVFKRPSPPSVDKNSDLSPMICA</sequence>
<evidence type="ECO:0000256" key="2">
    <source>
        <dbReference type="ARBA" id="ARBA00022692"/>
    </source>
</evidence>
<dbReference type="Pfam" id="PF04145">
    <property type="entry name" value="Ctr"/>
    <property type="match status" value="3"/>
</dbReference>
<organism evidence="7 8">
    <name type="scientific">Cynara cardunculus var. scolymus</name>
    <name type="common">Globe artichoke</name>
    <name type="synonym">Cynara scolymus</name>
    <dbReference type="NCBI Taxonomy" id="59895"/>
    <lineage>
        <taxon>Eukaryota</taxon>
        <taxon>Viridiplantae</taxon>
        <taxon>Streptophyta</taxon>
        <taxon>Embryophyta</taxon>
        <taxon>Tracheophyta</taxon>
        <taxon>Spermatophyta</taxon>
        <taxon>Magnoliopsida</taxon>
        <taxon>eudicotyledons</taxon>
        <taxon>Gunneridae</taxon>
        <taxon>Pentapetalae</taxon>
        <taxon>asterids</taxon>
        <taxon>campanulids</taxon>
        <taxon>Asterales</taxon>
        <taxon>Asteraceae</taxon>
        <taxon>Carduoideae</taxon>
        <taxon>Cardueae</taxon>
        <taxon>Carduinae</taxon>
        <taxon>Cynara</taxon>
    </lineage>
</organism>
<keyword evidence="6" id="KW-0813">Transport</keyword>
<keyword evidence="5 6" id="KW-0472">Membrane</keyword>
<dbReference type="STRING" id="59895.A0A118K232"/>
<evidence type="ECO:0000313" key="8">
    <source>
        <dbReference type="Proteomes" id="UP000243975"/>
    </source>
</evidence>
<dbReference type="OMA" id="GTRTSMY"/>
<dbReference type="GO" id="GO:0005375">
    <property type="term" value="F:copper ion transmembrane transporter activity"/>
    <property type="evidence" value="ECO:0007669"/>
    <property type="project" value="UniProtKB-UniRule"/>
</dbReference>
<evidence type="ECO:0000313" key="7">
    <source>
        <dbReference type="EMBL" id="KVI03643.1"/>
    </source>
</evidence>
<accession>A0A118K232</accession>
<evidence type="ECO:0000256" key="4">
    <source>
        <dbReference type="ARBA" id="ARBA00022989"/>
    </source>
</evidence>